<dbReference type="GO" id="GO:0031177">
    <property type="term" value="F:phosphopantetheine binding"/>
    <property type="evidence" value="ECO:0007669"/>
    <property type="project" value="TreeGrafter"/>
</dbReference>
<evidence type="ECO:0000259" key="1">
    <source>
        <dbReference type="Pfam" id="PF00668"/>
    </source>
</evidence>
<evidence type="ECO:0000313" key="3">
    <source>
        <dbReference type="Proteomes" id="UP000033393"/>
    </source>
</evidence>
<accession>A0A0F0HD72</accession>
<dbReference type="AlphaFoldDB" id="A0A0F0HD72"/>
<dbReference type="Gene3D" id="3.30.559.10">
    <property type="entry name" value="Chloramphenicol acetyltransferase-like domain"/>
    <property type="match status" value="1"/>
</dbReference>
<dbReference type="EMBL" id="JYJG01000030">
    <property type="protein sequence ID" value="KJK51583.1"/>
    <property type="molecule type" value="Genomic_DNA"/>
</dbReference>
<feature type="domain" description="Condensation" evidence="1">
    <location>
        <begin position="19"/>
        <end position="325"/>
    </location>
</feature>
<dbReference type="GO" id="GO:0005737">
    <property type="term" value="C:cytoplasm"/>
    <property type="evidence" value="ECO:0007669"/>
    <property type="project" value="TreeGrafter"/>
</dbReference>
<dbReference type="GO" id="GO:0008610">
    <property type="term" value="P:lipid biosynthetic process"/>
    <property type="evidence" value="ECO:0007669"/>
    <property type="project" value="UniProtKB-ARBA"/>
</dbReference>
<dbReference type="GO" id="GO:0003824">
    <property type="term" value="F:catalytic activity"/>
    <property type="evidence" value="ECO:0007669"/>
    <property type="project" value="InterPro"/>
</dbReference>
<evidence type="ECO:0000313" key="2">
    <source>
        <dbReference type="EMBL" id="KJK51583.1"/>
    </source>
</evidence>
<keyword evidence="3" id="KW-1185">Reference proteome</keyword>
<dbReference type="SUPFAM" id="SSF52777">
    <property type="entry name" value="CoA-dependent acyltransferases"/>
    <property type="match status" value="2"/>
</dbReference>
<dbReference type="PANTHER" id="PTHR45527:SF1">
    <property type="entry name" value="FATTY ACID SYNTHASE"/>
    <property type="match status" value="1"/>
</dbReference>
<gene>
    <name evidence="2" type="ORF">UK23_06295</name>
</gene>
<comment type="caution">
    <text evidence="2">The sequence shown here is derived from an EMBL/GenBank/DDBJ whole genome shotgun (WGS) entry which is preliminary data.</text>
</comment>
<sequence length="437" mass="47410">MSAPVIRELVLPVTGERAGRAPLSWAQRVQWNDTQAIAPDDHHFNLARVVEVPPGWTTPELAGLLAALTGRHECLRTRYLVDADGNPYQEVFEQDELRIAVHEAVDVDALRGKSFDLTGLPVRMSVVESGGVPRQLVLVLSHVTIDFAGANLLVDELRSLLAGEVSLDGLPPVAHRQFDEAARQATPAGQRRSAASLRYWEKLLRESPLTIFGPPVAGDADRFGQLSMSSPALTAATTTVARRMGVSGTTVVMAAVNVMLGRITGQTAVPLRLIASNRGLTELRDVVGITLGSCAILVPTRGRSFAEAVWDTAEATMQAYRRAQCDPVALTALRAAVSAERGVDEIEMSCGFNDIRVASASVVDGYQDAVGLLSRTGFSWQTPLPEQESKLWYWVREQDGVDVHHALVDTWYLPRERAETLVRGVEHLVVTAAASCQ</sequence>
<dbReference type="InterPro" id="IPR023213">
    <property type="entry name" value="CAT-like_dom_sf"/>
</dbReference>
<dbReference type="Pfam" id="PF00668">
    <property type="entry name" value="Condensation"/>
    <property type="match status" value="1"/>
</dbReference>
<dbReference type="PATRIC" id="fig|68170.10.peg.6559"/>
<dbReference type="GO" id="GO:0044550">
    <property type="term" value="P:secondary metabolite biosynthetic process"/>
    <property type="evidence" value="ECO:0007669"/>
    <property type="project" value="TreeGrafter"/>
</dbReference>
<dbReference type="Gene3D" id="3.30.559.30">
    <property type="entry name" value="Nonribosomal peptide synthetase, condensation domain"/>
    <property type="match status" value="1"/>
</dbReference>
<organism evidence="2 3">
    <name type="scientific">Lentzea aerocolonigenes</name>
    <name type="common">Lechevalieria aerocolonigenes</name>
    <name type="synonym">Saccharothrix aerocolonigenes</name>
    <dbReference type="NCBI Taxonomy" id="68170"/>
    <lineage>
        <taxon>Bacteria</taxon>
        <taxon>Bacillati</taxon>
        <taxon>Actinomycetota</taxon>
        <taxon>Actinomycetes</taxon>
        <taxon>Pseudonocardiales</taxon>
        <taxon>Pseudonocardiaceae</taxon>
        <taxon>Lentzea</taxon>
    </lineage>
</organism>
<dbReference type="Proteomes" id="UP000033393">
    <property type="component" value="Unassembled WGS sequence"/>
</dbReference>
<proteinExistence type="predicted"/>
<dbReference type="OrthoDB" id="5194982at2"/>
<dbReference type="PANTHER" id="PTHR45527">
    <property type="entry name" value="NONRIBOSOMAL PEPTIDE SYNTHETASE"/>
    <property type="match status" value="1"/>
</dbReference>
<dbReference type="InterPro" id="IPR001242">
    <property type="entry name" value="Condensation_dom"/>
</dbReference>
<reference evidence="2 3" key="1">
    <citation type="submission" date="2015-02" db="EMBL/GenBank/DDBJ databases">
        <authorList>
            <person name="Ju K.-S."/>
            <person name="Doroghazi J.R."/>
            <person name="Metcalf W."/>
        </authorList>
    </citation>
    <scope>NUCLEOTIDE SEQUENCE [LARGE SCALE GENOMIC DNA]</scope>
    <source>
        <strain evidence="2 3">NRRL B-16140</strain>
    </source>
</reference>
<protein>
    <recommendedName>
        <fullName evidence="1">Condensation domain-containing protein</fullName>
    </recommendedName>
</protein>
<name>A0A0F0HD72_LENAE</name>
<dbReference type="RefSeq" id="WP_082114447.1">
    <property type="nucleotide sequence ID" value="NZ_JYJG01000030.1"/>
</dbReference>
<dbReference type="GO" id="GO:0043041">
    <property type="term" value="P:amino acid activation for nonribosomal peptide biosynthetic process"/>
    <property type="evidence" value="ECO:0007669"/>
    <property type="project" value="TreeGrafter"/>
</dbReference>